<accession>A0A553K050</accession>
<protein>
    <submittedName>
        <fullName evidence="13">CCA tRNA nucleotidyltransferase</fullName>
        <ecNumber evidence="13">2.7.7.72</ecNumber>
    </submittedName>
</protein>
<dbReference type="PANTHER" id="PTHR47545:SF1">
    <property type="entry name" value="MULTIFUNCTIONAL CCA PROTEIN"/>
    <property type="match status" value="1"/>
</dbReference>
<evidence type="ECO:0000256" key="6">
    <source>
        <dbReference type="ARBA" id="ARBA00022741"/>
    </source>
</evidence>
<comment type="caution">
    <text evidence="13">The sequence shown here is derived from an EMBL/GenBank/DDBJ whole genome shotgun (WGS) entry which is preliminary data.</text>
</comment>
<dbReference type="InterPro" id="IPR006675">
    <property type="entry name" value="HDIG_dom"/>
</dbReference>
<reference evidence="13 14" key="1">
    <citation type="submission" date="2019-07" db="EMBL/GenBank/DDBJ databases">
        <authorList>
            <person name="Zhou L.-Y."/>
        </authorList>
    </citation>
    <scope>NUCLEOTIDE SEQUENCE [LARGE SCALE GENOMIC DNA]</scope>
    <source>
        <strain evidence="13 14">YIM 101269</strain>
    </source>
</reference>
<keyword evidence="2 13" id="KW-0808">Transferase</keyword>
<dbReference type="GO" id="GO:0042245">
    <property type="term" value="P:RNA repair"/>
    <property type="evidence" value="ECO:0007669"/>
    <property type="project" value="UniProtKB-KW"/>
</dbReference>
<comment type="cofactor">
    <cofactor evidence="1">
        <name>Mg(2+)</name>
        <dbReference type="ChEBI" id="CHEBI:18420"/>
    </cofactor>
</comment>
<evidence type="ECO:0000256" key="3">
    <source>
        <dbReference type="ARBA" id="ARBA00022694"/>
    </source>
</evidence>
<dbReference type="InterPro" id="IPR043519">
    <property type="entry name" value="NT_sf"/>
</dbReference>
<evidence type="ECO:0000256" key="5">
    <source>
        <dbReference type="ARBA" id="ARBA00022723"/>
    </source>
</evidence>
<keyword evidence="3" id="KW-0819">tRNA processing</keyword>
<dbReference type="PANTHER" id="PTHR47545">
    <property type="entry name" value="MULTIFUNCTIONAL CCA PROTEIN"/>
    <property type="match status" value="1"/>
</dbReference>
<dbReference type="EC" id="2.7.7.72" evidence="13"/>
<dbReference type="GO" id="GO:0005524">
    <property type="term" value="F:ATP binding"/>
    <property type="evidence" value="ECO:0007669"/>
    <property type="project" value="UniProtKB-KW"/>
</dbReference>
<dbReference type="AlphaFoldDB" id="A0A553K050"/>
<dbReference type="GO" id="GO:0046872">
    <property type="term" value="F:metal ion binding"/>
    <property type="evidence" value="ECO:0007669"/>
    <property type="project" value="UniProtKB-KW"/>
</dbReference>
<dbReference type="GO" id="GO:0008033">
    <property type="term" value="P:tRNA processing"/>
    <property type="evidence" value="ECO:0007669"/>
    <property type="project" value="UniProtKB-KW"/>
</dbReference>
<proteinExistence type="predicted"/>
<dbReference type="InterPro" id="IPR006674">
    <property type="entry name" value="HD_domain"/>
</dbReference>
<keyword evidence="4 13" id="KW-0548">Nucleotidyltransferase</keyword>
<evidence type="ECO:0000256" key="2">
    <source>
        <dbReference type="ARBA" id="ARBA00022679"/>
    </source>
</evidence>
<evidence type="ECO:0000256" key="4">
    <source>
        <dbReference type="ARBA" id="ARBA00022695"/>
    </source>
</evidence>
<dbReference type="SUPFAM" id="SSF81301">
    <property type="entry name" value="Nucleotidyltransferase"/>
    <property type="match status" value="1"/>
</dbReference>
<organism evidence="13 14">
    <name type="scientific">Tessaracoccus rhinocerotis</name>
    <dbReference type="NCBI Taxonomy" id="1689449"/>
    <lineage>
        <taxon>Bacteria</taxon>
        <taxon>Bacillati</taxon>
        <taxon>Actinomycetota</taxon>
        <taxon>Actinomycetes</taxon>
        <taxon>Propionibacteriales</taxon>
        <taxon>Propionibacteriaceae</taxon>
        <taxon>Tessaracoccus</taxon>
    </lineage>
</organism>
<keyword evidence="7" id="KW-0692">RNA repair</keyword>
<gene>
    <name evidence="13" type="ORF">FOJ82_08490</name>
</gene>
<dbReference type="InterPro" id="IPR003607">
    <property type="entry name" value="HD/PDEase_dom"/>
</dbReference>
<evidence type="ECO:0000313" key="13">
    <source>
        <dbReference type="EMBL" id="TRY18086.1"/>
    </source>
</evidence>
<dbReference type="Pfam" id="PF01743">
    <property type="entry name" value="PolyA_pol"/>
    <property type="match status" value="1"/>
</dbReference>
<dbReference type="NCBIfam" id="TIGR00277">
    <property type="entry name" value="HDIG"/>
    <property type="match status" value="1"/>
</dbReference>
<evidence type="ECO:0000259" key="12">
    <source>
        <dbReference type="PROSITE" id="PS51831"/>
    </source>
</evidence>
<dbReference type="Proteomes" id="UP000317638">
    <property type="component" value="Unassembled WGS sequence"/>
</dbReference>
<evidence type="ECO:0000256" key="8">
    <source>
        <dbReference type="ARBA" id="ARBA00022840"/>
    </source>
</evidence>
<evidence type="ECO:0000256" key="7">
    <source>
        <dbReference type="ARBA" id="ARBA00022800"/>
    </source>
</evidence>
<evidence type="ECO:0000256" key="10">
    <source>
        <dbReference type="ARBA" id="ARBA00022884"/>
    </source>
</evidence>
<dbReference type="InterPro" id="IPR032828">
    <property type="entry name" value="PolyA_RNA-bd"/>
</dbReference>
<dbReference type="FunFam" id="1.10.3090.10:FF:000002">
    <property type="entry name" value="CCA tRNA nucleotidyltransferase"/>
    <property type="match status" value="1"/>
</dbReference>
<keyword evidence="9" id="KW-0460">Magnesium</keyword>
<name>A0A553K050_9ACTN</name>
<feature type="coiled-coil region" evidence="11">
    <location>
        <begin position="439"/>
        <end position="466"/>
    </location>
</feature>
<dbReference type="Gene3D" id="3.30.460.10">
    <property type="entry name" value="Beta Polymerase, domain 2"/>
    <property type="match status" value="1"/>
</dbReference>
<keyword evidence="5" id="KW-0479">Metal-binding</keyword>
<keyword evidence="14" id="KW-1185">Reference proteome</keyword>
<keyword evidence="10" id="KW-0694">RNA-binding</keyword>
<evidence type="ECO:0000256" key="9">
    <source>
        <dbReference type="ARBA" id="ARBA00022842"/>
    </source>
</evidence>
<feature type="domain" description="HD" evidence="12">
    <location>
        <begin position="308"/>
        <end position="426"/>
    </location>
</feature>
<dbReference type="CDD" id="cd05398">
    <property type="entry name" value="NT_ClassII-CCAase"/>
    <property type="match status" value="1"/>
</dbReference>
<dbReference type="InterPro" id="IPR050124">
    <property type="entry name" value="tRNA_CCA-adding_enzyme"/>
</dbReference>
<dbReference type="InterPro" id="IPR014065">
    <property type="entry name" value="tRNA_adenylyltransferase"/>
</dbReference>
<dbReference type="PROSITE" id="PS51831">
    <property type="entry name" value="HD"/>
    <property type="match status" value="1"/>
</dbReference>
<dbReference type="OrthoDB" id="9805698at2"/>
<dbReference type="GO" id="GO:0004810">
    <property type="term" value="F:CCA tRNA nucleotidyltransferase activity"/>
    <property type="evidence" value="ECO:0007669"/>
    <property type="project" value="UniProtKB-EC"/>
</dbReference>
<evidence type="ECO:0000313" key="14">
    <source>
        <dbReference type="Proteomes" id="UP000317638"/>
    </source>
</evidence>
<dbReference type="InterPro" id="IPR002646">
    <property type="entry name" value="PolA_pol_head_dom"/>
</dbReference>
<keyword evidence="11" id="KW-0175">Coiled coil</keyword>
<dbReference type="NCBIfam" id="TIGR02692">
    <property type="entry name" value="tRNA_CCA_actino"/>
    <property type="match status" value="1"/>
</dbReference>
<dbReference type="Pfam" id="PF01966">
    <property type="entry name" value="HD"/>
    <property type="match status" value="1"/>
</dbReference>
<dbReference type="EMBL" id="VKKG01000003">
    <property type="protein sequence ID" value="TRY18086.1"/>
    <property type="molecule type" value="Genomic_DNA"/>
</dbReference>
<dbReference type="Pfam" id="PF12627">
    <property type="entry name" value="PolyA_pol_RNAbd"/>
    <property type="match status" value="1"/>
</dbReference>
<keyword evidence="6" id="KW-0547">Nucleotide-binding</keyword>
<dbReference type="SUPFAM" id="SSF81891">
    <property type="entry name" value="Poly A polymerase C-terminal region-like"/>
    <property type="match status" value="1"/>
</dbReference>
<keyword evidence="8" id="KW-0067">ATP-binding</keyword>
<evidence type="ECO:0000256" key="11">
    <source>
        <dbReference type="SAM" id="Coils"/>
    </source>
</evidence>
<dbReference type="GO" id="GO:0003723">
    <property type="term" value="F:RNA binding"/>
    <property type="evidence" value="ECO:0007669"/>
    <property type="project" value="UniProtKB-KW"/>
</dbReference>
<dbReference type="Gene3D" id="1.10.3090.10">
    <property type="entry name" value="cca-adding enzyme, domain 2"/>
    <property type="match status" value="1"/>
</dbReference>
<sequence length="521" mass="58469">MEGVQHARASGQPIILTRRHRPLLQRHDRRDRRCGGNVDCSLVPSLTQAQKNAVEELLRISSIIDELGDLFHEAGERLYLVGGSVRDALLGGLGHDLDFTTSAMPDVTARLLSRFTPTTWDIGKAFGTIGALRKHDGQEWQIEVTTFRADAYEPGSRKPIVAFGDNLADDLVRRDFTVNAMAVDVRTREFIDPHGGLEDLAAGLLRTPAAPEISFSDDPLRMMRGARFASRLGFRVAPEVEAAMKSMAERINIVSAERIQGELSGLLLTDSPRAGLDLLVRTGIADHVLPELPALKLELDEHHRHKDVYEHSLIVLEQSIDLEKARGHEPDLIGRIAALLHDIGKPATRRFEGSKVTFHHHDVVGAKLVTKRLRALNYPSNVVKSVALLIELHLRFHGYSEGQWSDSAVRRYVRDAGDQLERLHILTRSDCTTRNKAKATRLRRAYEELEWRIDELAEQEELAAIRPHLDGTQIMEVLGIGPGREVGEAYKFLLEHRLEHGPVDDEAARQLLLDWWAKRQS</sequence>
<dbReference type="CDD" id="cd00077">
    <property type="entry name" value="HDc"/>
    <property type="match status" value="1"/>
</dbReference>
<evidence type="ECO:0000256" key="1">
    <source>
        <dbReference type="ARBA" id="ARBA00001946"/>
    </source>
</evidence>